<evidence type="ECO:0000256" key="2">
    <source>
        <dbReference type="ARBA" id="ARBA00022679"/>
    </source>
</evidence>
<dbReference type="InterPro" id="IPR017137">
    <property type="entry name" value="Arg-tRNA-P_Trfase_1_euk"/>
</dbReference>
<dbReference type="EMBL" id="MNPL01007741">
    <property type="protein sequence ID" value="OQR74585.1"/>
    <property type="molecule type" value="Genomic_DNA"/>
</dbReference>
<accession>A0A1V9XM48</accession>
<dbReference type="EC" id="2.3.2.8" evidence="5"/>
<evidence type="ECO:0000259" key="8">
    <source>
        <dbReference type="Pfam" id="PF04377"/>
    </source>
</evidence>
<dbReference type="InterPro" id="IPR030700">
    <property type="entry name" value="N-end_Aminoacyl_Trfase"/>
</dbReference>
<dbReference type="PANTHER" id="PTHR21367:SF1">
    <property type="entry name" value="ARGINYL-TRNA--PROTEIN TRANSFERASE 1"/>
    <property type="match status" value="1"/>
</dbReference>
<protein>
    <recommendedName>
        <fullName evidence="5">Arginyl-tRNA--protein transferase 1</fullName>
        <shortName evidence="5">Arginyltransferase 1</shortName>
        <shortName evidence="5">R-transferase 1</shortName>
        <ecNumber evidence="5">2.3.2.8</ecNumber>
    </recommendedName>
    <alternativeName>
        <fullName evidence="5">Arginine-tRNA--protein transferase 1</fullName>
    </alternativeName>
</protein>
<evidence type="ECO:0000259" key="7">
    <source>
        <dbReference type="Pfam" id="PF04376"/>
    </source>
</evidence>
<comment type="similarity">
    <text evidence="1 5">Belongs to the R-transferase family.</text>
</comment>
<sequence>MVGIVQYFSGDDNHGHRCGYCQGSFSNFCNGMWAYVLSPQNYQDLIDRGWRRSGKYCYKPSMKKTCCPQYTIRCNALSFKPSKSQKKVLKRVHRFLLNGRKELDEEGPIAVRDPGNSRVFSGESNTGDYGDCRGIDEPDMSGRGAGRINDKIRPDAEISDNRITEEPSFINHFQQNLPASSIQSKMDDTSATIASVKQGPSLKKKEWRKRKWAEKRKAANLPIEVGTTHSKNREKTLDEWLTLPHGKHKLDIRLVRTAPYGSEAKASEDASHGVYTLYQRKIHNYTEEKCRKSEWKQFLVDSPLLPIRGTPLGSFHHQYWLDGRLIAVGVLDILPSCISSVYFYYDPEFSFLSLGTFSSLCEIKLARDLNQQLATLKYYYMGFYIHNCAKMRYKGRLPNSELLCPEAYTWQPIARCIPLLEANKYSRLESNENLKDVLKPSKITQTSILHDKTGMTLIQYLRQKNVEENELDEIKEYCELVGSELMEELYLLREPSE</sequence>
<keyword evidence="2 5" id="KW-0808">Transferase</keyword>
<dbReference type="FunCoup" id="A0A1V9XM48">
    <property type="interactions" value="1737"/>
</dbReference>
<dbReference type="Pfam" id="PF04377">
    <property type="entry name" value="ATE_C"/>
    <property type="match status" value="1"/>
</dbReference>
<dbReference type="PANTHER" id="PTHR21367">
    <property type="entry name" value="ARGININE-TRNA-PROTEIN TRANSFERASE 1"/>
    <property type="match status" value="1"/>
</dbReference>
<evidence type="ECO:0000256" key="3">
    <source>
        <dbReference type="ARBA" id="ARBA00022786"/>
    </source>
</evidence>
<dbReference type="PIRSF" id="PIRSF037207">
    <property type="entry name" value="ATE1_euk"/>
    <property type="match status" value="1"/>
</dbReference>
<evidence type="ECO:0000256" key="4">
    <source>
        <dbReference type="ARBA" id="ARBA00023315"/>
    </source>
</evidence>
<keyword evidence="10" id="KW-1185">Reference proteome</keyword>
<dbReference type="InterPro" id="IPR007472">
    <property type="entry name" value="N-end_Aminoacyl_Trfase_C"/>
</dbReference>
<evidence type="ECO:0000256" key="1">
    <source>
        <dbReference type="ARBA" id="ARBA00009991"/>
    </source>
</evidence>
<dbReference type="Proteomes" id="UP000192247">
    <property type="component" value="Unassembled WGS sequence"/>
</dbReference>
<dbReference type="InParanoid" id="A0A1V9XM48"/>
<feature type="region of interest" description="Disordered" evidence="6">
    <location>
        <begin position="128"/>
        <end position="149"/>
    </location>
</feature>
<evidence type="ECO:0000313" key="9">
    <source>
        <dbReference type="EMBL" id="OQR74585.1"/>
    </source>
</evidence>
<organism evidence="9 10">
    <name type="scientific">Tropilaelaps mercedesae</name>
    <dbReference type="NCBI Taxonomy" id="418985"/>
    <lineage>
        <taxon>Eukaryota</taxon>
        <taxon>Metazoa</taxon>
        <taxon>Ecdysozoa</taxon>
        <taxon>Arthropoda</taxon>
        <taxon>Chelicerata</taxon>
        <taxon>Arachnida</taxon>
        <taxon>Acari</taxon>
        <taxon>Parasitiformes</taxon>
        <taxon>Mesostigmata</taxon>
        <taxon>Gamasina</taxon>
        <taxon>Dermanyssoidea</taxon>
        <taxon>Laelapidae</taxon>
        <taxon>Tropilaelaps</taxon>
    </lineage>
</organism>
<name>A0A1V9XM48_9ACAR</name>
<feature type="domain" description="N-end rule aminoacyl transferase C-terminal" evidence="8">
    <location>
        <begin position="273"/>
        <end position="404"/>
    </location>
</feature>
<dbReference type="STRING" id="418985.A0A1V9XM48"/>
<dbReference type="GO" id="GO:0004057">
    <property type="term" value="F:arginyl-tRNA--protein transferase activity"/>
    <property type="evidence" value="ECO:0007669"/>
    <property type="project" value="UniProtKB-EC"/>
</dbReference>
<gene>
    <name evidence="9" type="ORF">BIW11_08966</name>
</gene>
<dbReference type="OrthoDB" id="74183at2759"/>
<evidence type="ECO:0000313" key="10">
    <source>
        <dbReference type="Proteomes" id="UP000192247"/>
    </source>
</evidence>
<proteinExistence type="inferred from homology"/>
<dbReference type="AlphaFoldDB" id="A0A1V9XM48"/>
<keyword evidence="3 5" id="KW-0833">Ubl conjugation pathway</keyword>
<dbReference type="SUPFAM" id="SSF55729">
    <property type="entry name" value="Acyl-CoA N-acyltransferases (Nat)"/>
    <property type="match status" value="1"/>
</dbReference>
<evidence type="ECO:0000256" key="6">
    <source>
        <dbReference type="SAM" id="MobiDB-lite"/>
    </source>
</evidence>
<dbReference type="InterPro" id="IPR007471">
    <property type="entry name" value="N-end_Aminoacyl_Trfase_N"/>
</dbReference>
<dbReference type="InterPro" id="IPR016181">
    <property type="entry name" value="Acyl_CoA_acyltransferase"/>
</dbReference>
<dbReference type="GO" id="GO:0005737">
    <property type="term" value="C:cytoplasm"/>
    <property type="evidence" value="ECO:0007669"/>
    <property type="project" value="TreeGrafter"/>
</dbReference>
<reference evidence="9 10" key="1">
    <citation type="journal article" date="2017" name="Gigascience">
        <title>Draft genome of the honey bee ectoparasitic mite, Tropilaelaps mercedesae, is shaped by the parasitic life history.</title>
        <authorList>
            <person name="Dong X."/>
            <person name="Armstrong S.D."/>
            <person name="Xia D."/>
            <person name="Makepeace B.L."/>
            <person name="Darby A.C."/>
            <person name="Kadowaki T."/>
        </authorList>
    </citation>
    <scope>NUCLEOTIDE SEQUENCE [LARGE SCALE GENOMIC DNA]</scope>
    <source>
        <strain evidence="9">Wuxi-XJTLU</strain>
    </source>
</reference>
<comment type="function">
    <text evidence="5">Involved in the post-translational conjugation of arginine to the N-terminal aspartate or glutamate of a protein. This arginylation is required for degradation of the protein via the ubiquitin pathway.</text>
</comment>
<keyword evidence="4 5" id="KW-0012">Acyltransferase</keyword>
<comment type="caution">
    <text evidence="9">The sequence shown here is derived from an EMBL/GenBank/DDBJ whole genome shotgun (WGS) entry which is preliminary data.</text>
</comment>
<comment type="catalytic activity">
    <reaction evidence="5">
        <text>an N-terminal L-alpha-aminoacyl-[protein] + L-arginyl-tRNA(Arg) = an N-terminal L-arginyl-L-aminoacyl-[protein] + tRNA(Arg) + H(+)</text>
        <dbReference type="Rhea" id="RHEA:10208"/>
        <dbReference type="Rhea" id="RHEA-COMP:9658"/>
        <dbReference type="Rhea" id="RHEA-COMP:9673"/>
        <dbReference type="Rhea" id="RHEA-COMP:10636"/>
        <dbReference type="Rhea" id="RHEA-COMP:10638"/>
        <dbReference type="ChEBI" id="CHEBI:15378"/>
        <dbReference type="ChEBI" id="CHEBI:78442"/>
        <dbReference type="ChEBI" id="CHEBI:78513"/>
        <dbReference type="ChEBI" id="CHEBI:78597"/>
        <dbReference type="ChEBI" id="CHEBI:83562"/>
        <dbReference type="EC" id="2.3.2.8"/>
    </reaction>
</comment>
<evidence type="ECO:0000256" key="5">
    <source>
        <dbReference type="PIRNR" id="PIRNR037207"/>
    </source>
</evidence>
<dbReference type="Pfam" id="PF04376">
    <property type="entry name" value="ATE_N"/>
    <property type="match status" value="1"/>
</dbReference>
<feature type="domain" description="N-end aminoacyl transferase N-terminal" evidence="7">
    <location>
        <begin position="16"/>
        <end position="87"/>
    </location>
</feature>